<sequence length="183" mass="19831">MWVMSMLTAASGRFYTSVFGAAVFGDDRLVTLEFSPAGRPLFSTPCVAITPWLSGCFRVGLVESRGDLFAVRFSLELARGKGVVDIFVYKLVFSDNAWVKVAQLGDSRVFFFGKGTVGASMAADEVGLKANCIYFTNEDDKGLYVYDMEQGNITLHNPGPDVPDSTEPMLLMCSGHGQKGGAR</sequence>
<name>A0A3L6TDF0_PANMI</name>
<proteinExistence type="predicted"/>
<gene>
    <name evidence="2" type="ORF">C2845_PM03G33470</name>
</gene>
<reference evidence="3" key="1">
    <citation type="journal article" date="2019" name="Nat. Commun.">
        <title>The genome of broomcorn millet.</title>
        <authorList>
            <person name="Zou C."/>
            <person name="Miki D."/>
            <person name="Li D."/>
            <person name="Tang Q."/>
            <person name="Xiao L."/>
            <person name="Rajput S."/>
            <person name="Deng P."/>
            <person name="Jia W."/>
            <person name="Huang R."/>
            <person name="Zhang M."/>
            <person name="Sun Y."/>
            <person name="Hu J."/>
            <person name="Fu X."/>
            <person name="Schnable P.S."/>
            <person name="Li F."/>
            <person name="Zhang H."/>
            <person name="Feng B."/>
            <person name="Zhu X."/>
            <person name="Liu R."/>
            <person name="Schnable J.C."/>
            <person name="Zhu J.-K."/>
            <person name="Zhang H."/>
        </authorList>
    </citation>
    <scope>NUCLEOTIDE SEQUENCE [LARGE SCALE GENOMIC DNA]</scope>
</reference>
<organism evidence="2 3">
    <name type="scientific">Panicum miliaceum</name>
    <name type="common">Proso millet</name>
    <name type="synonym">Broomcorn millet</name>
    <dbReference type="NCBI Taxonomy" id="4540"/>
    <lineage>
        <taxon>Eukaryota</taxon>
        <taxon>Viridiplantae</taxon>
        <taxon>Streptophyta</taxon>
        <taxon>Embryophyta</taxon>
        <taxon>Tracheophyta</taxon>
        <taxon>Spermatophyta</taxon>
        <taxon>Magnoliopsida</taxon>
        <taxon>Liliopsida</taxon>
        <taxon>Poales</taxon>
        <taxon>Poaceae</taxon>
        <taxon>PACMAD clade</taxon>
        <taxon>Panicoideae</taxon>
        <taxon>Panicodae</taxon>
        <taxon>Paniceae</taxon>
        <taxon>Panicinae</taxon>
        <taxon>Panicum</taxon>
        <taxon>Panicum sect. Panicum</taxon>
    </lineage>
</organism>
<protein>
    <recommendedName>
        <fullName evidence="1">KIB1-4 beta-propeller domain-containing protein</fullName>
    </recommendedName>
</protein>
<keyword evidence="3" id="KW-1185">Reference proteome</keyword>
<dbReference type="OrthoDB" id="691666at2759"/>
<dbReference type="EMBL" id="PQIB02000002">
    <property type="protein sequence ID" value="RLN35497.1"/>
    <property type="molecule type" value="Genomic_DNA"/>
</dbReference>
<accession>A0A3L6TDF0</accession>
<evidence type="ECO:0000259" key="1">
    <source>
        <dbReference type="Pfam" id="PF03478"/>
    </source>
</evidence>
<feature type="domain" description="KIB1-4 beta-propeller" evidence="1">
    <location>
        <begin position="25"/>
        <end position="147"/>
    </location>
</feature>
<comment type="caution">
    <text evidence="2">The sequence shown here is derived from an EMBL/GenBank/DDBJ whole genome shotgun (WGS) entry which is preliminary data.</text>
</comment>
<dbReference type="Pfam" id="PF03478">
    <property type="entry name" value="Beta-prop_KIB1-4"/>
    <property type="match status" value="1"/>
</dbReference>
<evidence type="ECO:0000313" key="2">
    <source>
        <dbReference type="EMBL" id="RLN35497.1"/>
    </source>
</evidence>
<dbReference type="InterPro" id="IPR005174">
    <property type="entry name" value="KIB1-4_b-propeller"/>
</dbReference>
<dbReference type="STRING" id="4540.A0A3L6TDF0"/>
<dbReference type="PANTHER" id="PTHR33127">
    <property type="entry name" value="TRANSMEMBRANE PROTEIN"/>
    <property type="match status" value="1"/>
</dbReference>
<dbReference type="PANTHER" id="PTHR33127:SF75">
    <property type="entry name" value="DUF295 DOMAIN-CONTAINING PROTEIN"/>
    <property type="match status" value="1"/>
</dbReference>
<dbReference type="AlphaFoldDB" id="A0A3L6TDF0"/>
<dbReference type="Proteomes" id="UP000275267">
    <property type="component" value="Unassembled WGS sequence"/>
</dbReference>
<evidence type="ECO:0000313" key="3">
    <source>
        <dbReference type="Proteomes" id="UP000275267"/>
    </source>
</evidence>